<dbReference type="STRING" id="198092.SAMN02745194_00276"/>
<dbReference type="PANTHER" id="PTHR30438">
    <property type="entry name" value="36 KDA ANTIGEN-RELATED"/>
    <property type="match status" value="1"/>
</dbReference>
<proteinExistence type="predicted"/>
<dbReference type="SUPFAM" id="SSF111369">
    <property type="entry name" value="HlyD-like secretion proteins"/>
    <property type="match status" value="1"/>
</dbReference>
<dbReference type="Pfam" id="PF25917">
    <property type="entry name" value="BSH_RND"/>
    <property type="match status" value="1"/>
</dbReference>
<organism evidence="5 6">
    <name type="scientific">Muricoccus roseus</name>
    <dbReference type="NCBI Taxonomy" id="198092"/>
    <lineage>
        <taxon>Bacteria</taxon>
        <taxon>Pseudomonadati</taxon>
        <taxon>Pseudomonadota</taxon>
        <taxon>Alphaproteobacteria</taxon>
        <taxon>Acetobacterales</taxon>
        <taxon>Roseomonadaceae</taxon>
        <taxon>Muricoccus</taxon>
    </lineage>
</organism>
<feature type="domain" description="Multidrug resistance protein MdtA-like barrel-sandwich hybrid" evidence="4">
    <location>
        <begin position="88"/>
        <end position="250"/>
    </location>
</feature>
<dbReference type="PANTHER" id="PTHR30438:SF2">
    <property type="entry name" value="MEMBRANE PROTEIN"/>
    <property type="match status" value="1"/>
</dbReference>
<evidence type="ECO:0000259" key="4">
    <source>
        <dbReference type="Pfam" id="PF25917"/>
    </source>
</evidence>
<keyword evidence="3" id="KW-0472">Membrane</keyword>
<feature type="region of interest" description="Disordered" evidence="2">
    <location>
        <begin position="1"/>
        <end position="20"/>
    </location>
</feature>
<protein>
    <submittedName>
        <fullName evidence="5">HlyD family secretion protein</fullName>
    </submittedName>
</protein>
<dbReference type="Gene3D" id="2.40.50.100">
    <property type="match status" value="1"/>
</dbReference>
<dbReference type="Proteomes" id="UP000184387">
    <property type="component" value="Unassembled WGS sequence"/>
</dbReference>
<feature type="coiled-coil region" evidence="1">
    <location>
        <begin position="188"/>
        <end position="222"/>
    </location>
</feature>
<keyword evidence="3" id="KW-1133">Transmembrane helix</keyword>
<keyword evidence="3" id="KW-0812">Transmembrane</keyword>
<dbReference type="AlphaFoldDB" id="A0A1M6AWR9"/>
<sequence>MPVAGEDSTETVERGKGGLPVPVAERPVVAVPAGQGGPRRSKGRRITILLVLLLLLGAGGGAAWHWWQGQQVQLPPGIASGNGRVEAETVDVATKTAGRLEAVLAEEGDMVRSGQVLARMDTRELEAARRQAQAQMRQAQSTLAARRAAAAQQQSQLQLAQSEFERTRSLLQSGYATRQAMDQRTSARDSAAAALNTAQAQVAEAEQAIEAARAAIERLDAELADSVLTAPRDGRVQYRLAQAGEVLGAGGRVLTLLDVTDVSMSIFLPTEQAGRVAPDAEGRIVLDALPGVVIPARVSFLAPRAQFTPKTVETRSERERLMFRVKLRIDPELLRAHAEQVRTGLPGTGYVRLDPGTAWPSWLQATPDRR</sequence>
<dbReference type="EMBL" id="FQZF01000002">
    <property type="protein sequence ID" value="SHI40758.1"/>
    <property type="molecule type" value="Genomic_DNA"/>
</dbReference>
<dbReference type="RefSeq" id="WP_245818122.1">
    <property type="nucleotide sequence ID" value="NZ_FQZF01000002.1"/>
</dbReference>
<evidence type="ECO:0000256" key="1">
    <source>
        <dbReference type="SAM" id="Coils"/>
    </source>
</evidence>
<feature type="transmembrane region" description="Helical" evidence="3">
    <location>
        <begin position="46"/>
        <end position="67"/>
    </location>
</feature>
<keyword evidence="1" id="KW-0175">Coiled coil</keyword>
<dbReference type="Gene3D" id="2.40.30.170">
    <property type="match status" value="1"/>
</dbReference>
<evidence type="ECO:0000256" key="3">
    <source>
        <dbReference type="SAM" id="Phobius"/>
    </source>
</evidence>
<dbReference type="InterPro" id="IPR058625">
    <property type="entry name" value="MdtA-like_BSH"/>
</dbReference>
<evidence type="ECO:0000313" key="5">
    <source>
        <dbReference type="EMBL" id="SHI40758.1"/>
    </source>
</evidence>
<accession>A0A1M6AWR9</accession>
<evidence type="ECO:0000256" key="2">
    <source>
        <dbReference type="SAM" id="MobiDB-lite"/>
    </source>
</evidence>
<dbReference type="Gene3D" id="1.10.287.470">
    <property type="entry name" value="Helix hairpin bin"/>
    <property type="match status" value="1"/>
</dbReference>
<keyword evidence="6" id="KW-1185">Reference proteome</keyword>
<evidence type="ECO:0000313" key="6">
    <source>
        <dbReference type="Proteomes" id="UP000184387"/>
    </source>
</evidence>
<gene>
    <name evidence="5" type="ORF">SAMN02745194_00276</name>
</gene>
<reference evidence="5 6" key="1">
    <citation type="submission" date="2016-11" db="EMBL/GenBank/DDBJ databases">
        <authorList>
            <person name="Jaros S."/>
            <person name="Januszkiewicz K."/>
            <person name="Wedrychowicz H."/>
        </authorList>
    </citation>
    <scope>NUCLEOTIDE SEQUENCE [LARGE SCALE GENOMIC DNA]</scope>
    <source>
        <strain evidence="5 6">DSM 14916</strain>
    </source>
</reference>
<dbReference type="GO" id="GO:0005886">
    <property type="term" value="C:plasma membrane"/>
    <property type="evidence" value="ECO:0007669"/>
    <property type="project" value="TreeGrafter"/>
</dbReference>
<name>A0A1M6AWR9_9PROT</name>